<feature type="compositionally biased region" description="Low complexity" evidence="1">
    <location>
        <begin position="181"/>
        <end position="202"/>
    </location>
</feature>
<accession>A0A1X6XDV1</accession>
<feature type="compositionally biased region" description="Basic and acidic residues" evidence="1">
    <location>
        <begin position="42"/>
        <end position="57"/>
    </location>
</feature>
<reference evidence="4" key="1">
    <citation type="submission" date="2017-02" db="EMBL/GenBank/DDBJ databases">
        <authorList>
            <person name="Dridi B."/>
        </authorList>
    </citation>
    <scope>NUCLEOTIDE SEQUENCE [LARGE SCALE GENOMIC DNA]</scope>
    <source>
        <strain evidence="4">B Co 03.10</strain>
    </source>
</reference>
<keyword evidence="2" id="KW-1133">Transmembrane helix</keyword>
<dbReference type="EMBL" id="FWFF01000009">
    <property type="protein sequence ID" value="SLM96807.1"/>
    <property type="molecule type" value="Genomic_DNA"/>
</dbReference>
<feature type="compositionally biased region" description="Pro residues" evidence="1">
    <location>
        <begin position="1"/>
        <end position="10"/>
    </location>
</feature>
<evidence type="ECO:0000256" key="2">
    <source>
        <dbReference type="SAM" id="Phobius"/>
    </source>
</evidence>
<sequence>MSSPEPPSSPRPRIRKAHSFEHEYSGPRTGGADAPGAGGSAAHDRSTYYEYIARHSAELPAQQGPPHGPSGSGSVPSHPARAQGAPAEAPVTHGAVPPRPTKRPTAGPAPAAPGAASASAGGTAAGRTSAAAPGDHGVRRRRTGPVLIGVIATLAVLALGIGLGVAFLGPDRGIQATDIESPGSSSAADSPAPDDTGGAPATADEQLSAHVTDGTRVAEEQLADQWVVQLSAKKPGLEANGRTWDDQAILEEFEENQRRHPEAILLWSGDWSSFRLADFWVTVLAEPYDSPDEALATCTNLGLDRDNCFAKKLSTSEGPDGTTALND</sequence>
<feature type="region of interest" description="Disordered" evidence="1">
    <location>
        <begin position="177"/>
        <end position="202"/>
    </location>
</feature>
<keyword evidence="2" id="KW-0472">Membrane</keyword>
<evidence type="ECO:0000313" key="4">
    <source>
        <dbReference type="Proteomes" id="UP000196581"/>
    </source>
</evidence>
<organism evidence="3 4">
    <name type="scientific">Brevibacterium yomogidense</name>
    <dbReference type="NCBI Taxonomy" id="946573"/>
    <lineage>
        <taxon>Bacteria</taxon>
        <taxon>Bacillati</taxon>
        <taxon>Actinomycetota</taxon>
        <taxon>Actinomycetes</taxon>
        <taxon>Micrococcales</taxon>
        <taxon>Brevibacteriaceae</taxon>
        <taxon>Brevibacterium</taxon>
    </lineage>
</organism>
<keyword evidence="4" id="KW-1185">Reference proteome</keyword>
<gene>
    <name evidence="3" type="ORF">FM105_06310</name>
</gene>
<protein>
    <submittedName>
        <fullName evidence="3">POSSIBLE MEMBRANE PROTEIN</fullName>
    </submittedName>
</protein>
<name>A0A1X6XDV1_9MICO</name>
<evidence type="ECO:0000313" key="3">
    <source>
        <dbReference type="EMBL" id="SLM96807.1"/>
    </source>
</evidence>
<dbReference type="Proteomes" id="UP000196581">
    <property type="component" value="Unassembled WGS sequence"/>
</dbReference>
<feature type="transmembrane region" description="Helical" evidence="2">
    <location>
        <begin position="146"/>
        <end position="168"/>
    </location>
</feature>
<dbReference type="RefSeq" id="WP_087006397.1">
    <property type="nucleotide sequence ID" value="NZ_FWFF01000009.1"/>
</dbReference>
<proteinExistence type="predicted"/>
<keyword evidence="2" id="KW-0812">Transmembrane</keyword>
<dbReference type="AlphaFoldDB" id="A0A1X6XDV1"/>
<feature type="region of interest" description="Disordered" evidence="1">
    <location>
        <begin position="1"/>
        <end position="140"/>
    </location>
</feature>
<evidence type="ECO:0000256" key="1">
    <source>
        <dbReference type="SAM" id="MobiDB-lite"/>
    </source>
</evidence>
<feature type="compositionally biased region" description="Low complexity" evidence="1">
    <location>
        <begin position="103"/>
        <end position="134"/>
    </location>
</feature>